<keyword evidence="3 4" id="KW-0456">Lyase</keyword>
<dbReference type="GO" id="GO:0008813">
    <property type="term" value="F:chorismate lyase activity"/>
    <property type="evidence" value="ECO:0007669"/>
    <property type="project" value="UniProtKB-EC"/>
</dbReference>
<evidence type="ECO:0000256" key="3">
    <source>
        <dbReference type="ARBA" id="ARBA00023239"/>
    </source>
</evidence>
<organism evidence="4 5">
    <name type="scientific">Cardiobacterium hominis</name>
    <dbReference type="NCBI Taxonomy" id="2718"/>
    <lineage>
        <taxon>Bacteria</taxon>
        <taxon>Pseudomonadati</taxon>
        <taxon>Pseudomonadota</taxon>
        <taxon>Gammaproteobacteria</taxon>
        <taxon>Cardiobacteriales</taxon>
        <taxon>Cardiobacteriaceae</taxon>
        <taxon>Cardiobacterium</taxon>
    </lineage>
</organism>
<accession>A0A1C3H5W9</accession>
<evidence type="ECO:0000313" key="5">
    <source>
        <dbReference type="Proteomes" id="UP000190837"/>
    </source>
</evidence>
<proteinExistence type="predicted"/>
<dbReference type="EMBL" id="FKLO01000064">
    <property type="protein sequence ID" value="SAM67983.1"/>
    <property type="molecule type" value="Genomic_DNA"/>
</dbReference>
<evidence type="ECO:0000256" key="1">
    <source>
        <dbReference type="ARBA" id="ARBA00022490"/>
    </source>
</evidence>
<keyword evidence="4" id="KW-0670">Pyruvate</keyword>
<dbReference type="AlphaFoldDB" id="A0A1C3H5W9"/>
<dbReference type="InterPro" id="IPR007440">
    <property type="entry name" value="Chorismate--pyruvate_lyase"/>
</dbReference>
<keyword evidence="1" id="KW-0963">Cytoplasm</keyword>
<name>A0A1C3H5W9_9GAMM</name>
<dbReference type="GO" id="GO:0006744">
    <property type="term" value="P:ubiquinone biosynthetic process"/>
    <property type="evidence" value="ECO:0007669"/>
    <property type="project" value="UniProtKB-KW"/>
</dbReference>
<dbReference type="Pfam" id="PF04345">
    <property type="entry name" value="Chor_lyase"/>
    <property type="match status" value="1"/>
</dbReference>
<dbReference type="RefSeq" id="WP_048715799.1">
    <property type="nucleotide sequence ID" value="NZ_CP171111.1"/>
</dbReference>
<sequence>MNTAACRTILHATDWHSENLPPPPAQRDWLLHRGSLTARLRQHGDIRVHIEHEGWSDDQPPVWQRDVWLAARNNRWIYAETRIPSATLARVRPLQTLGAAPIGPWLYQQNPQRLSLHWRHDPASGLYARHSTLLVHGEPLHIAELFLAAFPWP</sequence>
<keyword evidence="2" id="KW-0831">Ubiquinone biosynthesis</keyword>
<dbReference type="EC" id="4.1.3.40" evidence="4"/>
<dbReference type="GO" id="GO:0005829">
    <property type="term" value="C:cytosol"/>
    <property type="evidence" value="ECO:0007669"/>
    <property type="project" value="TreeGrafter"/>
</dbReference>
<dbReference type="InterPro" id="IPR028978">
    <property type="entry name" value="Chorismate_lyase_/UTRA_dom_sf"/>
</dbReference>
<evidence type="ECO:0000256" key="2">
    <source>
        <dbReference type="ARBA" id="ARBA00022688"/>
    </source>
</evidence>
<dbReference type="PANTHER" id="PTHR38683">
    <property type="entry name" value="CHORISMATE PYRUVATE-LYASE"/>
    <property type="match status" value="1"/>
</dbReference>
<gene>
    <name evidence="4" type="ORF">CHUV0807_1866</name>
</gene>
<dbReference type="PANTHER" id="PTHR38683:SF1">
    <property type="entry name" value="CHORISMATE PYRUVATE-LYASE"/>
    <property type="match status" value="1"/>
</dbReference>
<protein>
    <submittedName>
        <fullName evidence="4">Chorismate--pyruvate lyase</fullName>
        <ecNumber evidence="4">4.1.3.40</ecNumber>
    </submittedName>
</protein>
<dbReference type="Gene3D" id="3.40.1410.10">
    <property type="entry name" value="Chorismate lyase-like"/>
    <property type="match status" value="1"/>
</dbReference>
<evidence type="ECO:0000313" key="4">
    <source>
        <dbReference type="EMBL" id="SAM67983.1"/>
    </source>
</evidence>
<dbReference type="SUPFAM" id="SSF64288">
    <property type="entry name" value="Chorismate lyase-like"/>
    <property type="match status" value="1"/>
</dbReference>
<reference evidence="5" key="1">
    <citation type="submission" date="2016-04" db="EMBL/GenBank/DDBJ databases">
        <authorList>
            <person name="Tagini F."/>
        </authorList>
    </citation>
    <scope>NUCLEOTIDE SEQUENCE [LARGE SCALE GENOMIC DNA]</scope>
    <source>
        <strain evidence="5">CHUV0807</strain>
    </source>
</reference>
<dbReference type="Proteomes" id="UP000190837">
    <property type="component" value="Unassembled WGS sequence"/>
</dbReference>